<evidence type="ECO:0000256" key="7">
    <source>
        <dbReference type="ARBA" id="ARBA00023002"/>
    </source>
</evidence>
<dbReference type="GO" id="GO:0006096">
    <property type="term" value="P:glycolytic process"/>
    <property type="evidence" value="ECO:0007669"/>
    <property type="project" value="UniProtKB-KW"/>
</dbReference>
<evidence type="ECO:0000256" key="10">
    <source>
        <dbReference type="ARBA" id="ARBA00030680"/>
    </source>
</evidence>
<dbReference type="InterPro" id="IPR029061">
    <property type="entry name" value="THDP-binding"/>
</dbReference>
<dbReference type="CDD" id="cd02016">
    <property type="entry name" value="TPP_E1_OGDC_like"/>
    <property type="match status" value="1"/>
</dbReference>
<dbReference type="InterPro" id="IPR042179">
    <property type="entry name" value="KGD_C_sf"/>
</dbReference>
<dbReference type="PIRSF" id="PIRSF000157">
    <property type="entry name" value="Oxoglu_dh_E1"/>
    <property type="match status" value="1"/>
</dbReference>
<keyword evidence="7 13" id="KW-0560">Oxidoreductase</keyword>
<dbReference type="Pfam" id="PF16078">
    <property type="entry name" value="2-oxogl_dehyd_N"/>
    <property type="match status" value="1"/>
</dbReference>
<dbReference type="GO" id="GO:0045252">
    <property type="term" value="C:oxoglutarate dehydrogenase complex"/>
    <property type="evidence" value="ECO:0007669"/>
    <property type="project" value="TreeGrafter"/>
</dbReference>
<accession>A0A6J4JPJ2</accession>
<protein>
    <recommendedName>
        <fullName evidence="6">2-oxoglutarate dehydrogenase E1 component</fullName>
        <ecNumber evidence="5">1.2.4.2</ecNumber>
    </recommendedName>
    <alternativeName>
        <fullName evidence="10">Alpha-ketoglutarate dehydrogenase</fullName>
    </alternativeName>
</protein>
<dbReference type="PANTHER" id="PTHR23152:SF4">
    <property type="entry name" value="2-OXOADIPATE DEHYDROGENASE COMPLEX COMPONENT E1"/>
    <property type="match status" value="1"/>
</dbReference>
<sequence length="960" mass="105357">MAGVDILATAMTGANAAFLADLYARWVEKPDSVDPSFAELFAVLDDDAKAVLTDAVGASWAPRQRGGFAPEPEPAPAAKGAKGGKPALAADPEAIRRAQLDSIRALMLIRSYRVRGHLHAQLDPLGLAQPRPHQELDPTFWGFSEADMDRPVFINGVLGLDTATPRQIMAVCQATYCGPIGVEFMHIQDPDQKAWIQQRMEGAPWTTAFDAKAKRAILEDLTEAEGFEAFCARKYVSTKRFGLEGGESTIPSIQAVIETAAAAGVGEIAIGMAHRGRLNVLVNVVKKPFTQVFSEFKGVGANPDDVQGSGDVKYHLGTSTDIEIGEQKVHLSLQPNPSHLEAVDPVVVGKVRARQDMSGDTKGRHSVMAILLHGDAAFAGQGVVYETLAMSQLIGYRTGGTIHIVTNNQIGFTTVPVHAYSGLYCTDVAKSVQAPIWHVNGDNPEAVVFVSRLAAEFRQTFSTDVVLDIVCYRRHGHNESDEPAFTQPIMYGRIKEMRTTRTVYAERLAAEGSIPAEESKAIWDAFNQRLEEAHEAAQSFKPNKADWLEGHWTGLKAAGTEDAVEQLHPTAVPLETLREVGAALGRVPADFTANSKIARQLEAKRQAIESGEGIDWATGEALGFGTLLLESHRVRLSGEDVQRGTFSHRHAVLIDQKTQAEYIPLNNIRSGQARFEAFNSLLSEFGVLGFDYGYSLADPHSLVLWEAQFGDFANGAQVIIDQFIASAETKWLRMSGLVMLLPHGYEGQGPEHSSARLERYLQLCAERNMRVCNLTTPANYFHALRRQLKANYRKPLVLMTPKSLLRHKLAVSSLAEFGPGSAFKYVLPEIDAIAPEEEVKRVVLCSGKVYYDLLQERRDKGVQDVAIIRVEQLHPFPKQSLGQALAPYKNAEVVWCQEEPENMGAWTYIDRRLERVLKALDIKAKRPEYVGRDEAASPATGLAKVHQQQQEALVRAALGL</sequence>
<dbReference type="PANTHER" id="PTHR23152">
    <property type="entry name" value="2-OXOGLUTARATE DEHYDROGENASE"/>
    <property type="match status" value="1"/>
</dbReference>
<evidence type="ECO:0000256" key="1">
    <source>
        <dbReference type="ARBA" id="ARBA00001964"/>
    </source>
</evidence>
<name>A0A6J4JPJ2_9PROT</name>
<dbReference type="SUPFAM" id="SSF52518">
    <property type="entry name" value="Thiamin diphosphate-binding fold (THDP-binding)"/>
    <property type="match status" value="2"/>
</dbReference>
<evidence type="ECO:0000313" key="13">
    <source>
        <dbReference type="EMBL" id="CAA9283968.1"/>
    </source>
</evidence>
<dbReference type="AlphaFoldDB" id="A0A6J4JPJ2"/>
<dbReference type="Pfam" id="PF16870">
    <property type="entry name" value="OxoGdeHyase_C"/>
    <property type="match status" value="1"/>
</dbReference>
<dbReference type="EMBL" id="CADCTD010000175">
    <property type="protein sequence ID" value="CAA9283968.1"/>
    <property type="molecule type" value="Genomic_DNA"/>
</dbReference>
<feature type="region of interest" description="Disordered" evidence="11">
    <location>
        <begin position="62"/>
        <end position="87"/>
    </location>
</feature>
<dbReference type="SMART" id="SM00861">
    <property type="entry name" value="Transket_pyr"/>
    <property type="match status" value="1"/>
</dbReference>
<dbReference type="InterPro" id="IPR032106">
    <property type="entry name" value="2-oxogl_dehyd_N"/>
</dbReference>
<gene>
    <name evidence="13" type="ORF">AVDCRST_MAG27-4079</name>
</gene>
<evidence type="ECO:0000256" key="2">
    <source>
        <dbReference type="ARBA" id="ARBA00003906"/>
    </source>
</evidence>
<dbReference type="FunFam" id="3.40.50.12470:FF:000003">
    <property type="entry name" value="2-oxoglutarate dehydrogenase E1 component"/>
    <property type="match status" value="1"/>
</dbReference>
<dbReference type="Pfam" id="PF02779">
    <property type="entry name" value="Transket_pyr"/>
    <property type="match status" value="1"/>
</dbReference>
<dbReference type="GO" id="GO:0005829">
    <property type="term" value="C:cytosol"/>
    <property type="evidence" value="ECO:0007669"/>
    <property type="project" value="TreeGrafter"/>
</dbReference>
<dbReference type="InterPro" id="IPR001017">
    <property type="entry name" value="DH_E1"/>
</dbReference>
<proteinExistence type="inferred from homology"/>
<dbReference type="GO" id="GO:0006099">
    <property type="term" value="P:tricarboxylic acid cycle"/>
    <property type="evidence" value="ECO:0007669"/>
    <property type="project" value="TreeGrafter"/>
</dbReference>
<feature type="compositionally biased region" description="Low complexity" evidence="11">
    <location>
        <begin position="66"/>
        <end position="87"/>
    </location>
</feature>
<reference evidence="13" key="1">
    <citation type="submission" date="2020-02" db="EMBL/GenBank/DDBJ databases">
        <authorList>
            <person name="Meier V. D."/>
        </authorList>
    </citation>
    <scope>NUCLEOTIDE SEQUENCE</scope>
    <source>
        <strain evidence="13">AVDCRST_MAG27</strain>
    </source>
</reference>
<dbReference type="EC" id="1.2.4.2" evidence="5"/>
<comment type="subunit">
    <text evidence="4">Homodimer. Part of the 2-oxoglutarate dehydrogenase (OGDH) complex composed of E1 (2-oxoglutarate dehydrogenase), E2 (dihydrolipoamide succinyltransferase) and E3 (dihydrolipoamide dehydrogenase); the complex contains multiple copies of the three enzymatic components (E1, E2 and E3).</text>
</comment>
<dbReference type="InterPro" id="IPR031717">
    <property type="entry name" value="ODO-1/KGD_C"/>
</dbReference>
<comment type="similarity">
    <text evidence="3">Belongs to the alpha-ketoglutarate dehydrogenase family.</text>
</comment>
<dbReference type="InterPro" id="IPR005475">
    <property type="entry name" value="Transketolase-like_Pyr-bd"/>
</dbReference>
<evidence type="ECO:0000256" key="6">
    <source>
        <dbReference type="ARBA" id="ARBA00013321"/>
    </source>
</evidence>
<evidence type="ECO:0000256" key="9">
    <source>
        <dbReference type="ARBA" id="ARBA00023152"/>
    </source>
</evidence>
<dbReference type="InterPro" id="IPR011603">
    <property type="entry name" value="2oxoglutarate_DH_E1"/>
</dbReference>
<dbReference type="GO" id="GO:0004591">
    <property type="term" value="F:oxoglutarate dehydrogenase (succinyl-transferring) activity"/>
    <property type="evidence" value="ECO:0007669"/>
    <property type="project" value="UniProtKB-EC"/>
</dbReference>
<evidence type="ECO:0000256" key="5">
    <source>
        <dbReference type="ARBA" id="ARBA00012280"/>
    </source>
</evidence>
<evidence type="ECO:0000256" key="11">
    <source>
        <dbReference type="SAM" id="MobiDB-lite"/>
    </source>
</evidence>
<feature type="domain" description="Transketolase-like pyrimidine-binding" evidence="12">
    <location>
        <begin position="614"/>
        <end position="807"/>
    </location>
</feature>
<evidence type="ECO:0000256" key="3">
    <source>
        <dbReference type="ARBA" id="ARBA00006936"/>
    </source>
</evidence>
<dbReference type="GO" id="GO:0030976">
    <property type="term" value="F:thiamine pyrophosphate binding"/>
    <property type="evidence" value="ECO:0007669"/>
    <property type="project" value="InterPro"/>
</dbReference>
<comment type="cofactor">
    <cofactor evidence="1">
        <name>thiamine diphosphate</name>
        <dbReference type="ChEBI" id="CHEBI:58937"/>
    </cofactor>
</comment>
<dbReference type="Gene3D" id="3.40.50.12470">
    <property type="match status" value="1"/>
</dbReference>
<dbReference type="NCBIfam" id="NF008907">
    <property type="entry name" value="PRK12270.1"/>
    <property type="match status" value="1"/>
</dbReference>
<dbReference type="Pfam" id="PF00676">
    <property type="entry name" value="E1_dh"/>
    <property type="match status" value="1"/>
</dbReference>
<evidence type="ECO:0000256" key="8">
    <source>
        <dbReference type="ARBA" id="ARBA00023052"/>
    </source>
</evidence>
<evidence type="ECO:0000256" key="4">
    <source>
        <dbReference type="ARBA" id="ARBA00011301"/>
    </source>
</evidence>
<keyword evidence="8" id="KW-0786">Thiamine pyrophosphate</keyword>
<dbReference type="Gene3D" id="1.10.287.1150">
    <property type="entry name" value="TPP helical domain"/>
    <property type="match status" value="1"/>
</dbReference>
<dbReference type="NCBIfam" id="TIGR00239">
    <property type="entry name" value="2oxo_dh_E1"/>
    <property type="match status" value="1"/>
</dbReference>
<keyword evidence="9" id="KW-0324">Glycolysis</keyword>
<comment type="function">
    <text evidence="2">E1 component of the 2-oxoglutarate dehydrogenase (OGDH) complex which catalyzes the decarboxylation of 2-oxoglutarate, the first step in the conversion of 2-oxoglutarate to succinyl-CoA and CO(2).</text>
</comment>
<evidence type="ECO:0000259" key="12">
    <source>
        <dbReference type="SMART" id="SM00861"/>
    </source>
</evidence>
<dbReference type="Gene3D" id="3.40.50.970">
    <property type="match status" value="1"/>
</dbReference>
<dbReference type="NCBIfam" id="NF006914">
    <property type="entry name" value="PRK09404.1"/>
    <property type="match status" value="1"/>
</dbReference>
<organism evidence="13">
    <name type="scientific">uncultured Craurococcus sp</name>
    <dbReference type="NCBI Taxonomy" id="1135998"/>
    <lineage>
        <taxon>Bacteria</taxon>
        <taxon>Pseudomonadati</taxon>
        <taxon>Pseudomonadota</taxon>
        <taxon>Alphaproteobacteria</taxon>
        <taxon>Acetobacterales</taxon>
        <taxon>Acetobacteraceae</taxon>
        <taxon>Craurococcus</taxon>
        <taxon>environmental samples</taxon>
    </lineage>
</organism>
<dbReference type="Gene3D" id="3.40.50.11610">
    <property type="entry name" value="Multifunctional 2-oxoglutarate metabolism enzyme, C-terminal domain"/>
    <property type="match status" value="1"/>
</dbReference>